<dbReference type="GO" id="GO:0003677">
    <property type="term" value="F:DNA binding"/>
    <property type="evidence" value="ECO:0007669"/>
    <property type="project" value="InterPro"/>
</dbReference>
<evidence type="ECO:0000313" key="4">
    <source>
        <dbReference type="EMBL" id="ETS64428.1"/>
    </source>
</evidence>
<protein>
    <submittedName>
        <fullName evidence="4">C6 transcription</fullName>
    </submittedName>
</protein>
<accession>W3VS14</accession>
<dbReference type="GO" id="GO:0006351">
    <property type="term" value="P:DNA-templated transcription"/>
    <property type="evidence" value="ECO:0007669"/>
    <property type="project" value="InterPro"/>
</dbReference>
<feature type="region of interest" description="Disordered" evidence="2">
    <location>
        <begin position="1"/>
        <end position="20"/>
    </location>
</feature>
<dbReference type="PANTHER" id="PTHR47783">
    <property type="entry name" value="ZN(II)2CYS6 TRANSCRIPTION FACTOR (EUROFUNG)-RELATED"/>
    <property type="match status" value="1"/>
</dbReference>
<evidence type="ECO:0000256" key="1">
    <source>
        <dbReference type="ARBA" id="ARBA00023242"/>
    </source>
</evidence>
<dbReference type="OrthoDB" id="2428527at2759"/>
<dbReference type="AlphaFoldDB" id="W3VS14"/>
<comment type="caution">
    <text evidence="4">The sequence shown here is derived from an EMBL/GenBank/DDBJ whole genome shotgun (WGS) entry which is preliminary data.</text>
</comment>
<feature type="region of interest" description="Disordered" evidence="2">
    <location>
        <begin position="182"/>
        <end position="215"/>
    </location>
</feature>
<sequence>MPASSPTNSISSKKRRTTRKTCAPCKAKARTCSASLPCQECVAAGEATSCHYRGGLRLNALKRPDDARVAGSSRGLKATRLIAPSPSPARFLTSPASVEASSRQLRVPDRPDNSSPANSVTGSAGSGQVPAGWEPLQQTADPTHLFLPSPLDTLARIAQEAALQKSQSIGSLASWSNNANPCERGYGSTNPSPTHLRTSDQVGKTANDDPGAREQPAPVVLPFFRYFGNTAIAPGPRCVEVEVRDEQTTLMNHHHVSIPETSQSEPSDTLRELRAPAAREATGNKASQEPFTGLFDDTNPSLPSRTILARLIRVFFQTMSCHLPFLSEERIMAELEQGQLEPLEANCIAALACRFGDDPGSRSQLFGARLETPKSRRHAASYAGATPSVARYVRAEPFAEKAKELIYPMFALPSLKVCQALVMITWIEWGSDRDSSAWLWSGLAIRMSQDMGLSYWDSLDSISDGETRRVHRLTFWAVYFLDRVISYGAGRRVTIARADIEIDPPTSAECHGCRREPARRGVSHPWPHLIRLLGLRGDISDQLNSRSASKPADWAGGGKEALHDFFRSLPMDVRFNVSNLRSHSLNDAAPVLVMMHCLFHSLVCVLHRPSLVQTKGDWTEDREFAEAFQSAASRFPAECASSARSITDMLSFSGLVDERTIVCNPYMDHAMFIGAIAMVDELRQVMHANGRRNRAVAGEAGASATGCDASDGVEARFAEETLREKIVMMREALETLSRFWGGIRWVCGWLDERSRALQPRAEAEASGSKATYQAAPAKVKADMMRFLARLRAAKRSAPLERVVQDAVSGSASAAKLASVPIAIGSPRSRLEGVGLSDPSQSVQSGEAGETCEGGDALRAATAPAGVVQLGASEPPFGDGWDSLEALLGEQGLVFDGICDFETAWDEMGDSSGMLNCG</sequence>
<proteinExistence type="predicted"/>
<feature type="compositionally biased region" description="Polar residues" evidence="2">
    <location>
        <begin position="1"/>
        <end position="11"/>
    </location>
</feature>
<feature type="compositionally biased region" description="Polar residues" evidence="2">
    <location>
        <begin position="113"/>
        <end position="123"/>
    </location>
</feature>
<evidence type="ECO:0000259" key="3">
    <source>
        <dbReference type="SMART" id="SM00906"/>
    </source>
</evidence>
<dbReference type="EMBL" id="AWNI01000006">
    <property type="protein sequence ID" value="ETS64428.1"/>
    <property type="molecule type" value="Genomic_DNA"/>
</dbReference>
<keyword evidence="5" id="KW-1185">Reference proteome</keyword>
<dbReference type="HOGENOM" id="CLU_317823_0_0_1"/>
<dbReference type="PANTHER" id="PTHR47783:SF1">
    <property type="entry name" value="ZN(II)2CYS6 TRANSCRIPTION FACTOR (EUROFUNG)"/>
    <property type="match status" value="1"/>
</dbReference>
<dbReference type="InterPro" id="IPR007219">
    <property type="entry name" value="XnlR_reg_dom"/>
</dbReference>
<dbReference type="Pfam" id="PF04082">
    <property type="entry name" value="Fungal_trans"/>
    <property type="match status" value="1"/>
</dbReference>
<organism evidence="4 5">
    <name type="scientific">Moesziomyces aphidis</name>
    <name type="common">Pseudozyma aphidis</name>
    <dbReference type="NCBI Taxonomy" id="84754"/>
    <lineage>
        <taxon>Eukaryota</taxon>
        <taxon>Fungi</taxon>
        <taxon>Dikarya</taxon>
        <taxon>Basidiomycota</taxon>
        <taxon>Ustilaginomycotina</taxon>
        <taxon>Ustilaginomycetes</taxon>
        <taxon>Ustilaginales</taxon>
        <taxon>Ustilaginaceae</taxon>
        <taxon>Moesziomyces</taxon>
    </lineage>
</organism>
<feature type="compositionally biased region" description="Polar residues" evidence="2">
    <location>
        <begin position="187"/>
        <end position="204"/>
    </location>
</feature>
<dbReference type="CDD" id="cd12148">
    <property type="entry name" value="fungal_TF_MHR"/>
    <property type="match status" value="1"/>
</dbReference>
<feature type="region of interest" description="Disordered" evidence="2">
    <location>
        <begin position="87"/>
        <end position="135"/>
    </location>
</feature>
<evidence type="ECO:0000313" key="5">
    <source>
        <dbReference type="Proteomes" id="UP000019462"/>
    </source>
</evidence>
<dbReference type="GO" id="GO:0008270">
    <property type="term" value="F:zinc ion binding"/>
    <property type="evidence" value="ECO:0007669"/>
    <property type="project" value="InterPro"/>
</dbReference>
<name>W3VS14_MOEAP</name>
<feature type="region of interest" description="Disordered" evidence="2">
    <location>
        <begin position="277"/>
        <end position="297"/>
    </location>
</feature>
<dbReference type="SMART" id="SM00906">
    <property type="entry name" value="Fungal_trans"/>
    <property type="match status" value="1"/>
</dbReference>
<reference evidence="4 5" key="1">
    <citation type="journal article" date="2014" name="Genome Announc.">
        <title>Genome sequence of the basidiomycetous fungus Pseudozyma aphidis DSM70725, an efficient producer of biosurfactant mannosylerythritol lipids.</title>
        <authorList>
            <person name="Lorenz S."/>
            <person name="Guenther M."/>
            <person name="Grumaz C."/>
            <person name="Rupp S."/>
            <person name="Zibek S."/>
            <person name="Sohn K."/>
        </authorList>
    </citation>
    <scope>NUCLEOTIDE SEQUENCE [LARGE SCALE GENOMIC DNA]</scope>
    <source>
        <strain evidence="5">ATCC 32657 / CBS 517.83 / DSM 70725 / JCM 10318 / NBRC 10182 / NRRL Y-7954 / St-0401</strain>
    </source>
</reference>
<dbReference type="Proteomes" id="UP000019462">
    <property type="component" value="Unassembled WGS sequence"/>
</dbReference>
<feature type="domain" description="Xylanolytic transcriptional activator regulatory" evidence="3">
    <location>
        <begin position="437"/>
        <end position="511"/>
    </location>
</feature>
<keyword evidence="1" id="KW-0539">Nucleus</keyword>
<evidence type="ECO:0000256" key="2">
    <source>
        <dbReference type="SAM" id="MobiDB-lite"/>
    </source>
</evidence>
<feature type="compositionally biased region" description="Polar residues" evidence="2">
    <location>
        <begin position="94"/>
        <end position="104"/>
    </location>
</feature>
<gene>
    <name evidence="4" type="ORF">PaG_01283</name>
</gene>